<evidence type="ECO:0000313" key="2">
    <source>
        <dbReference type="Proteomes" id="UP000504610"/>
    </source>
</evidence>
<dbReference type="GO" id="GO:0045901">
    <property type="term" value="P:positive regulation of translational elongation"/>
    <property type="evidence" value="ECO:0007669"/>
    <property type="project" value="InterPro"/>
</dbReference>
<dbReference type="KEGG" id="rsz:108844146"/>
<dbReference type="RefSeq" id="XP_056864215.1">
    <property type="nucleotide sequence ID" value="XM_057008235.1"/>
</dbReference>
<evidence type="ECO:0000259" key="1">
    <source>
        <dbReference type="Pfam" id="PF01287"/>
    </source>
</evidence>
<dbReference type="GO" id="GO:0043022">
    <property type="term" value="F:ribosome binding"/>
    <property type="evidence" value="ECO:0007669"/>
    <property type="project" value="InterPro"/>
</dbReference>
<dbReference type="Gene3D" id="2.40.50.140">
    <property type="entry name" value="Nucleic acid-binding proteins"/>
    <property type="match status" value="1"/>
</dbReference>
<accession>A0A9W3DKA4</accession>
<dbReference type="Pfam" id="PF01287">
    <property type="entry name" value="eIF-5a"/>
    <property type="match status" value="1"/>
</dbReference>
<dbReference type="GO" id="GO:0003746">
    <property type="term" value="F:translation elongation factor activity"/>
    <property type="evidence" value="ECO:0007669"/>
    <property type="project" value="InterPro"/>
</dbReference>
<keyword evidence="2" id="KW-1185">Reference proteome</keyword>
<dbReference type="InterPro" id="IPR012340">
    <property type="entry name" value="NA-bd_OB-fold"/>
</dbReference>
<evidence type="ECO:0000313" key="3">
    <source>
        <dbReference type="RefSeq" id="XP_056864215.1"/>
    </source>
</evidence>
<protein>
    <submittedName>
        <fullName evidence="3">Uncharacterized protein LOC108844146 isoform X1</fullName>
    </submittedName>
</protein>
<dbReference type="AlphaFoldDB" id="A0A9W3DKA4"/>
<name>A0A9W3DKA4_RAPSA</name>
<organism evidence="2 3">
    <name type="scientific">Raphanus sativus</name>
    <name type="common">Radish</name>
    <name type="synonym">Raphanus raphanistrum var. sativus</name>
    <dbReference type="NCBI Taxonomy" id="3726"/>
    <lineage>
        <taxon>Eukaryota</taxon>
        <taxon>Viridiplantae</taxon>
        <taxon>Streptophyta</taxon>
        <taxon>Embryophyta</taxon>
        <taxon>Tracheophyta</taxon>
        <taxon>Spermatophyta</taxon>
        <taxon>Magnoliopsida</taxon>
        <taxon>eudicotyledons</taxon>
        <taxon>Gunneridae</taxon>
        <taxon>Pentapetalae</taxon>
        <taxon>rosids</taxon>
        <taxon>malvids</taxon>
        <taxon>Brassicales</taxon>
        <taxon>Brassicaceae</taxon>
        <taxon>Brassiceae</taxon>
        <taxon>Raphanus</taxon>
    </lineage>
</organism>
<dbReference type="GO" id="GO:0045905">
    <property type="term" value="P:positive regulation of translational termination"/>
    <property type="evidence" value="ECO:0007669"/>
    <property type="project" value="InterPro"/>
</dbReference>
<gene>
    <name evidence="3" type="primary">LOC108844146</name>
</gene>
<feature type="domain" description="Translation initiation factor 5A C-terminal" evidence="1">
    <location>
        <begin position="83"/>
        <end position="151"/>
    </location>
</feature>
<dbReference type="InterPro" id="IPR001884">
    <property type="entry name" value="IF5A-like"/>
</dbReference>
<reference evidence="2" key="1">
    <citation type="journal article" date="2019" name="Database">
        <title>The radish genome database (RadishGD): an integrated information resource for radish genomics.</title>
        <authorList>
            <person name="Yu H.J."/>
            <person name="Baek S."/>
            <person name="Lee Y.J."/>
            <person name="Cho A."/>
            <person name="Mun J.H."/>
        </authorList>
    </citation>
    <scope>NUCLEOTIDE SEQUENCE [LARGE SCALE GENOMIC DNA]</scope>
    <source>
        <strain evidence="2">cv. WK10039</strain>
    </source>
</reference>
<dbReference type="SUPFAM" id="SSF50249">
    <property type="entry name" value="Nucleic acid-binding proteins"/>
    <property type="match status" value="1"/>
</dbReference>
<proteinExistence type="predicted"/>
<dbReference type="PANTHER" id="PTHR11673">
    <property type="entry name" value="TRANSLATION INITIATION FACTOR 5A FAMILY MEMBER"/>
    <property type="match status" value="1"/>
</dbReference>
<dbReference type="OrthoDB" id="1072834at2759"/>
<dbReference type="GO" id="GO:0003723">
    <property type="term" value="F:RNA binding"/>
    <property type="evidence" value="ECO:0007669"/>
    <property type="project" value="InterPro"/>
</dbReference>
<reference evidence="3" key="2">
    <citation type="submission" date="2025-08" db="UniProtKB">
        <authorList>
            <consortium name="RefSeq"/>
        </authorList>
    </citation>
    <scope>IDENTIFICATION</scope>
    <source>
        <tissue evidence="3">Leaf</tissue>
    </source>
</reference>
<sequence length="188" mass="20900">MTESSDAGASRASKIGTVRLASDFDINDHIDFDGKPCRVISVYTKRGFCHFRTIDILTGYLVRRIVPISTEFAICLFSQIPDVSRDLYKLTGISFKDDSVTLLHCSGTYSRNDIFLPENLNLRTMMVDGFNDDKTVIVGIVTSLGQDAVYAVDVYPTGTVTRFLLDEDFLNQSTTDDTDVVVIKNVGF</sequence>
<dbReference type="GeneID" id="108844146"/>
<dbReference type="Proteomes" id="UP000504610">
    <property type="component" value="Chromosome 1"/>
</dbReference>
<dbReference type="InterPro" id="IPR020189">
    <property type="entry name" value="IF5A_C"/>
</dbReference>